<dbReference type="Proteomes" id="UP000316621">
    <property type="component" value="Chromosome 7"/>
</dbReference>
<dbReference type="PANTHER" id="PTHR36076:SF1">
    <property type="entry name" value="THIOREDOXIN SUPERFAMILY PROTEIN"/>
    <property type="match status" value="1"/>
</dbReference>
<protein>
    <submittedName>
        <fullName evidence="2">Uncharacterized protein</fullName>
    </submittedName>
</protein>
<sequence length="275" mass="29264">MDTTRTMMVAPGGEALGVVVGVFQHMTNCPPAAVAHPTVHSFTPSNPPPLKECRSIIRQLWVLSYILVANTPYQTLQPSFGPLGGGPSQMGSTSGHTVSQGPAPIPAQRPFMPGGNNTAGFSQRPAMGASMQAPSPAQPSQTVAAPAPATPPPTVQSVDTSKFPGRATCLLNILDISKNASDKLIQLCLALDNGDFVRGLKCPSSYCGKLAGVISVSGYTIYKYRLKRLEGEPVLTTNQVECPKYPGFCVTRQRKDYPYIGIFHSSEQEESFVPS</sequence>
<organism evidence="2 3">
    <name type="scientific">Papaver somniferum</name>
    <name type="common">Opium poppy</name>
    <dbReference type="NCBI Taxonomy" id="3469"/>
    <lineage>
        <taxon>Eukaryota</taxon>
        <taxon>Viridiplantae</taxon>
        <taxon>Streptophyta</taxon>
        <taxon>Embryophyta</taxon>
        <taxon>Tracheophyta</taxon>
        <taxon>Spermatophyta</taxon>
        <taxon>Magnoliopsida</taxon>
        <taxon>Ranunculales</taxon>
        <taxon>Papaveraceae</taxon>
        <taxon>Papaveroideae</taxon>
        <taxon>Papaver</taxon>
    </lineage>
</organism>
<evidence type="ECO:0000313" key="3">
    <source>
        <dbReference type="Proteomes" id="UP000316621"/>
    </source>
</evidence>
<evidence type="ECO:0000256" key="1">
    <source>
        <dbReference type="SAM" id="MobiDB-lite"/>
    </source>
</evidence>
<gene>
    <name evidence="2" type="ORF">C5167_034062</name>
</gene>
<reference evidence="2 3" key="1">
    <citation type="journal article" date="2018" name="Science">
        <title>The opium poppy genome and morphinan production.</title>
        <authorList>
            <person name="Guo L."/>
            <person name="Winzer T."/>
            <person name="Yang X."/>
            <person name="Li Y."/>
            <person name="Ning Z."/>
            <person name="He Z."/>
            <person name="Teodor R."/>
            <person name="Lu Y."/>
            <person name="Bowser T.A."/>
            <person name="Graham I.A."/>
            <person name="Ye K."/>
        </authorList>
    </citation>
    <scope>NUCLEOTIDE SEQUENCE [LARGE SCALE GENOMIC DNA]</scope>
    <source>
        <strain evidence="3">cv. HN1</strain>
        <tissue evidence="2">Leaves</tissue>
    </source>
</reference>
<name>A0A4Y7KDI4_PAPSO</name>
<dbReference type="EMBL" id="CM010721">
    <property type="protein sequence ID" value="RZC70896.1"/>
    <property type="molecule type" value="Genomic_DNA"/>
</dbReference>
<dbReference type="PANTHER" id="PTHR36076">
    <property type="entry name" value="THIOREDOXIN SUPERFAMILY PROTEIN"/>
    <property type="match status" value="1"/>
</dbReference>
<dbReference type="AlphaFoldDB" id="A0A4Y7KDI4"/>
<feature type="compositionally biased region" description="Polar residues" evidence="1">
    <location>
        <begin position="89"/>
        <end position="100"/>
    </location>
</feature>
<feature type="region of interest" description="Disordered" evidence="1">
    <location>
        <begin position="80"/>
        <end position="159"/>
    </location>
</feature>
<keyword evidence="3" id="KW-1185">Reference proteome</keyword>
<dbReference type="STRING" id="3469.A0A4Y7KDI4"/>
<feature type="compositionally biased region" description="Low complexity" evidence="1">
    <location>
        <begin position="133"/>
        <end position="147"/>
    </location>
</feature>
<evidence type="ECO:0000313" key="2">
    <source>
        <dbReference type="EMBL" id="RZC70896.1"/>
    </source>
</evidence>
<proteinExistence type="predicted"/>
<dbReference type="Gramene" id="RZC70896">
    <property type="protein sequence ID" value="RZC70896"/>
    <property type="gene ID" value="C5167_034062"/>
</dbReference>
<accession>A0A4Y7KDI4</accession>